<sequence>MTLSGAAADRRTGGASAPLIRVDGLRVVYPEGEAVRGISLTVAHGECVAIVGASGAGKSAAVRALAGLAGAGAAVRAARFEIYGRDARGYGVRDFRRLRERSIGVVPADRLLPYGMPRGVEDEIAEVLGGGRDLIVLDDPLAALDPVARARVLTLVAARRAGGAGVLMTGHDLGLIAAVADRVLVMSDGLVVEEGPAGHVLGDPRHEHTRRLFTPVPSAATRGTRLTSARTGPKRPARPVDTASAVVEASGVTLTHCGREIVREVSLRVHAGETVGVIGESGSGKSTLAALLLGYARPTRGEVELHGRAWSSLPERSRRPWRSMVQLVSQEPLARANPRHTLGRILAEPLGALPGPARRARVAELLERVGLPASTAALRPGALSRGQRQRAALARALGPRPDLIVCDEPVSALDAQGKAAMLDLLADVQREDGTALVFISHDLGTVHHVGDRVLVMRGGRVIEEGNADDVLFLPRHPRTRSLLSAASPILMSG</sequence>
<protein>
    <submittedName>
        <fullName evidence="7">ABC transporter ATP-binding protein</fullName>
    </submittedName>
</protein>
<evidence type="ECO:0000259" key="6">
    <source>
        <dbReference type="PROSITE" id="PS50893"/>
    </source>
</evidence>
<dbReference type="InterPro" id="IPR027417">
    <property type="entry name" value="P-loop_NTPase"/>
</dbReference>
<dbReference type="SMART" id="SM00382">
    <property type="entry name" value="AAA"/>
    <property type="match status" value="2"/>
</dbReference>
<dbReference type="PANTHER" id="PTHR43776:SF7">
    <property type="entry name" value="D,D-DIPEPTIDE TRANSPORT ATP-BINDING PROTEIN DDPF-RELATED"/>
    <property type="match status" value="1"/>
</dbReference>
<feature type="domain" description="ABC transporter" evidence="6">
    <location>
        <begin position="247"/>
        <end position="483"/>
    </location>
</feature>
<dbReference type="InterPro" id="IPR003439">
    <property type="entry name" value="ABC_transporter-like_ATP-bd"/>
</dbReference>
<dbReference type="EMBL" id="BOOW01000003">
    <property type="protein sequence ID" value="GII90023.1"/>
    <property type="molecule type" value="Genomic_DNA"/>
</dbReference>
<evidence type="ECO:0000313" key="7">
    <source>
        <dbReference type="EMBL" id="GII90023.1"/>
    </source>
</evidence>
<dbReference type="GO" id="GO:0016887">
    <property type="term" value="F:ATP hydrolysis activity"/>
    <property type="evidence" value="ECO:0007669"/>
    <property type="project" value="InterPro"/>
</dbReference>
<dbReference type="SUPFAM" id="SSF52540">
    <property type="entry name" value="P-loop containing nucleoside triphosphate hydrolases"/>
    <property type="match status" value="2"/>
</dbReference>
<comment type="caution">
    <text evidence="7">The sequence shown here is derived from an EMBL/GenBank/DDBJ whole genome shotgun (WGS) entry which is preliminary data.</text>
</comment>
<feature type="domain" description="ABC transporter" evidence="6">
    <location>
        <begin position="20"/>
        <end position="213"/>
    </location>
</feature>
<keyword evidence="8" id="KW-1185">Reference proteome</keyword>
<evidence type="ECO:0000256" key="5">
    <source>
        <dbReference type="SAM" id="MobiDB-lite"/>
    </source>
</evidence>
<dbReference type="InterPro" id="IPR050319">
    <property type="entry name" value="ABC_transp_ATP-bind"/>
</dbReference>
<name>A0A919RA98_9ACTN</name>
<dbReference type="InterPro" id="IPR003593">
    <property type="entry name" value="AAA+_ATPase"/>
</dbReference>
<dbReference type="PROSITE" id="PS50893">
    <property type="entry name" value="ABC_TRANSPORTER_2"/>
    <property type="match status" value="2"/>
</dbReference>
<evidence type="ECO:0000313" key="8">
    <source>
        <dbReference type="Proteomes" id="UP000606172"/>
    </source>
</evidence>
<evidence type="ECO:0000256" key="2">
    <source>
        <dbReference type="ARBA" id="ARBA00022448"/>
    </source>
</evidence>
<keyword evidence="2" id="KW-0813">Transport</keyword>
<dbReference type="CDD" id="cd03257">
    <property type="entry name" value="ABC_NikE_OppD_transporters"/>
    <property type="match status" value="1"/>
</dbReference>
<dbReference type="RefSeq" id="WP_204020115.1">
    <property type="nucleotide sequence ID" value="NZ_BOOW01000003.1"/>
</dbReference>
<evidence type="ECO:0000256" key="1">
    <source>
        <dbReference type="ARBA" id="ARBA00005417"/>
    </source>
</evidence>
<feature type="region of interest" description="Disordered" evidence="5">
    <location>
        <begin position="218"/>
        <end position="242"/>
    </location>
</feature>
<dbReference type="Pfam" id="PF00005">
    <property type="entry name" value="ABC_tran"/>
    <property type="match status" value="2"/>
</dbReference>
<dbReference type="AlphaFoldDB" id="A0A919RA98"/>
<dbReference type="Proteomes" id="UP000606172">
    <property type="component" value="Unassembled WGS sequence"/>
</dbReference>
<dbReference type="PANTHER" id="PTHR43776">
    <property type="entry name" value="TRANSPORT ATP-BINDING PROTEIN"/>
    <property type="match status" value="1"/>
</dbReference>
<proteinExistence type="inferred from homology"/>
<gene>
    <name evidence="7" type="ORF">Ssi02_02540</name>
</gene>
<dbReference type="Gene3D" id="3.40.50.300">
    <property type="entry name" value="P-loop containing nucleotide triphosphate hydrolases"/>
    <property type="match status" value="3"/>
</dbReference>
<keyword evidence="3" id="KW-0547">Nucleotide-binding</keyword>
<evidence type="ECO:0000256" key="4">
    <source>
        <dbReference type="ARBA" id="ARBA00022840"/>
    </source>
</evidence>
<comment type="similarity">
    <text evidence="1">Belongs to the ABC transporter superfamily.</text>
</comment>
<keyword evidence="4 7" id="KW-0067">ATP-binding</keyword>
<dbReference type="GO" id="GO:0055085">
    <property type="term" value="P:transmembrane transport"/>
    <property type="evidence" value="ECO:0007669"/>
    <property type="project" value="UniProtKB-ARBA"/>
</dbReference>
<organism evidence="7 8">
    <name type="scientific">Sinosporangium siamense</name>
    <dbReference type="NCBI Taxonomy" id="1367973"/>
    <lineage>
        <taxon>Bacteria</taxon>
        <taxon>Bacillati</taxon>
        <taxon>Actinomycetota</taxon>
        <taxon>Actinomycetes</taxon>
        <taxon>Streptosporangiales</taxon>
        <taxon>Streptosporangiaceae</taxon>
        <taxon>Sinosporangium</taxon>
    </lineage>
</organism>
<evidence type="ECO:0000256" key="3">
    <source>
        <dbReference type="ARBA" id="ARBA00022741"/>
    </source>
</evidence>
<dbReference type="GO" id="GO:0005524">
    <property type="term" value="F:ATP binding"/>
    <property type="evidence" value="ECO:0007669"/>
    <property type="project" value="UniProtKB-KW"/>
</dbReference>
<accession>A0A919RA98</accession>
<reference evidence="7" key="1">
    <citation type="submission" date="2021-01" db="EMBL/GenBank/DDBJ databases">
        <title>Whole genome shotgun sequence of Sinosporangium siamense NBRC 109515.</title>
        <authorList>
            <person name="Komaki H."/>
            <person name="Tamura T."/>
        </authorList>
    </citation>
    <scope>NUCLEOTIDE SEQUENCE</scope>
    <source>
        <strain evidence="7">NBRC 109515</strain>
    </source>
</reference>